<organism evidence="2 3">
    <name type="scientific">Roseomonas acroporae</name>
    <dbReference type="NCBI Taxonomy" id="2937791"/>
    <lineage>
        <taxon>Bacteria</taxon>
        <taxon>Pseudomonadati</taxon>
        <taxon>Pseudomonadota</taxon>
        <taxon>Alphaproteobacteria</taxon>
        <taxon>Acetobacterales</taxon>
        <taxon>Roseomonadaceae</taxon>
        <taxon>Roseomonas</taxon>
    </lineage>
</organism>
<comment type="caution">
    <text evidence="2">The sequence shown here is derived from an EMBL/GenBank/DDBJ whole genome shotgun (WGS) entry which is preliminary data.</text>
</comment>
<gene>
    <name evidence="2" type="ORF">M0638_21715</name>
</gene>
<keyword evidence="3" id="KW-1185">Reference proteome</keyword>
<protein>
    <submittedName>
        <fullName evidence="2">Uncharacterized protein</fullName>
    </submittedName>
</protein>
<dbReference type="RefSeq" id="WP_248669051.1">
    <property type="nucleotide sequence ID" value="NZ_JALPRX010000103.1"/>
</dbReference>
<dbReference type="AlphaFoldDB" id="A0A9X1YDH0"/>
<reference evidence="2" key="1">
    <citation type="submission" date="2022-04" db="EMBL/GenBank/DDBJ databases">
        <title>Roseomonas acroporae sp. nov., isolated from coral Acropora digitifera.</title>
        <authorList>
            <person name="Sun H."/>
        </authorList>
    </citation>
    <scope>NUCLEOTIDE SEQUENCE</scope>
    <source>
        <strain evidence="2">NAR14</strain>
    </source>
</reference>
<accession>A0A9X1YDH0</accession>
<evidence type="ECO:0000313" key="3">
    <source>
        <dbReference type="Proteomes" id="UP001139516"/>
    </source>
</evidence>
<name>A0A9X1YDH0_9PROT</name>
<evidence type="ECO:0000256" key="1">
    <source>
        <dbReference type="SAM" id="MobiDB-lite"/>
    </source>
</evidence>
<proteinExistence type="predicted"/>
<dbReference type="EMBL" id="JALPRX010000103">
    <property type="protein sequence ID" value="MCK8786995.1"/>
    <property type="molecule type" value="Genomic_DNA"/>
</dbReference>
<sequence>MIASHPIDVAGHFVGVAISEAGLWRFRAIDPAVSALEGSRFPSFADTVRAAHQARIEPGLPKASPPDAPAAHRRQQDAPRHARPRTGR</sequence>
<dbReference type="Proteomes" id="UP001139516">
    <property type="component" value="Unassembled WGS sequence"/>
</dbReference>
<feature type="region of interest" description="Disordered" evidence="1">
    <location>
        <begin position="55"/>
        <end position="88"/>
    </location>
</feature>
<evidence type="ECO:0000313" key="2">
    <source>
        <dbReference type="EMBL" id="MCK8786995.1"/>
    </source>
</evidence>